<evidence type="ECO:0000313" key="6">
    <source>
        <dbReference type="Proteomes" id="UP000218831"/>
    </source>
</evidence>
<dbReference type="PANTHER" id="PTHR43133:SF51">
    <property type="entry name" value="RNA POLYMERASE SIGMA FACTOR"/>
    <property type="match status" value="1"/>
</dbReference>
<comment type="similarity">
    <text evidence="1">Belongs to the sigma-70 factor family. ECF subfamily.</text>
</comment>
<dbReference type="Gene3D" id="1.10.1740.10">
    <property type="match status" value="1"/>
</dbReference>
<evidence type="ECO:0000256" key="3">
    <source>
        <dbReference type="ARBA" id="ARBA00023082"/>
    </source>
</evidence>
<reference evidence="5 6" key="1">
    <citation type="submission" date="2017-08" db="EMBL/GenBank/DDBJ databases">
        <title>Aliifodinibius alkalisoli sp. nov., isolated from saline alkaline soil.</title>
        <authorList>
            <person name="Liu D."/>
            <person name="Zhang G."/>
        </authorList>
    </citation>
    <scope>NUCLEOTIDE SEQUENCE [LARGE SCALE GENOMIC DNA]</scope>
    <source>
        <strain evidence="5 6">WN023</strain>
    </source>
</reference>
<dbReference type="SUPFAM" id="SSF88946">
    <property type="entry name" value="Sigma2 domain of RNA polymerase sigma factors"/>
    <property type="match status" value="1"/>
</dbReference>
<protein>
    <recommendedName>
        <fullName evidence="7">RNA polymerase sigma-70 region 2 domain-containing protein</fullName>
    </recommendedName>
</protein>
<name>A0A2A2G946_9BACT</name>
<proteinExistence type="inferred from homology"/>
<evidence type="ECO:0008006" key="7">
    <source>
        <dbReference type="Google" id="ProtNLM"/>
    </source>
</evidence>
<evidence type="ECO:0000256" key="4">
    <source>
        <dbReference type="ARBA" id="ARBA00023163"/>
    </source>
</evidence>
<dbReference type="PANTHER" id="PTHR43133">
    <property type="entry name" value="RNA POLYMERASE ECF-TYPE SIGMA FACTO"/>
    <property type="match status" value="1"/>
</dbReference>
<dbReference type="GO" id="GO:0006352">
    <property type="term" value="P:DNA-templated transcription initiation"/>
    <property type="evidence" value="ECO:0007669"/>
    <property type="project" value="InterPro"/>
</dbReference>
<evidence type="ECO:0000256" key="2">
    <source>
        <dbReference type="ARBA" id="ARBA00023015"/>
    </source>
</evidence>
<organism evidence="5 6">
    <name type="scientific">Fodinibius salipaludis</name>
    <dbReference type="NCBI Taxonomy" id="2032627"/>
    <lineage>
        <taxon>Bacteria</taxon>
        <taxon>Pseudomonadati</taxon>
        <taxon>Balneolota</taxon>
        <taxon>Balneolia</taxon>
        <taxon>Balneolales</taxon>
        <taxon>Balneolaceae</taxon>
        <taxon>Fodinibius</taxon>
    </lineage>
</organism>
<keyword evidence="6" id="KW-1185">Reference proteome</keyword>
<keyword evidence="4" id="KW-0804">Transcription</keyword>
<dbReference type="RefSeq" id="WP_095606953.1">
    <property type="nucleotide sequence ID" value="NZ_NSKE01000008.1"/>
</dbReference>
<evidence type="ECO:0000256" key="1">
    <source>
        <dbReference type="ARBA" id="ARBA00010641"/>
    </source>
</evidence>
<keyword evidence="2" id="KW-0805">Transcription regulation</keyword>
<comment type="caution">
    <text evidence="5">The sequence shown here is derived from an EMBL/GenBank/DDBJ whole genome shotgun (WGS) entry which is preliminary data.</text>
</comment>
<dbReference type="InterPro" id="IPR036388">
    <property type="entry name" value="WH-like_DNA-bd_sf"/>
</dbReference>
<dbReference type="SUPFAM" id="SSF88659">
    <property type="entry name" value="Sigma3 and sigma4 domains of RNA polymerase sigma factors"/>
    <property type="match status" value="1"/>
</dbReference>
<dbReference type="AlphaFoldDB" id="A0A2A2G946"/>
<evidence type="ECO:0000313" key="5">
    <source>
        <dbReference type="EMBL" id="PAU93342.1"/>
    </source>
</evidence>
<dbReference type="InterPro" id="IPR013324">
    <property type="entry name" value="RNA_pol_sigma_r3/r4-like"/>
</dbReference>
<dbReference type="OrthoDB" id="1523611at2"/>
<dbReference type="GO" id="GO:0016987">
    <property type="term" value="F:sigma factor activity"/>
    <property type="evidence" value="ECO:0007669"/>
    <property type="project" value="UniProtKB-KW"/>
</dbReference>
<gene>
    <name evidence="5" type="ORF">CK503_11420</name>
</gene>
<dbReference type="Gene3D" id="1.10.10.10">
    <property type="entry name" value="Winged helix-like DNA-binding domain superfamily/Winged helix DNA-binding domain"/>
    <property type="match status" value="1"/>
</dbReference>
<dbReference type="Proteomes" id="UP000218831">
    <property type="component" value="Unassembled WGS sequence"/>
</dbReference>
<keyword evidence="3" id="KW-0731">Sigma factor</keyword>
<accession>A0A2A2G946</accession>
<dbReference type="InterPro" id="IPR039425">
    <property type="entry name" value="RNA_pol_sigma-70-like"/>
</dbReference>
<dbReference type="EMBL" id="NSKE01000008">
    <property type="protein sequence ID" value="PAU93342.1"/>
    <property type="molecule type" value="Genomic_DNA"/>
</dbReference>
<sequence length="188" mass="22590">MSNSRVDYSELVYALQQDREGEANELLEEVMHRLKDYLQVVLNADEKDAEECTQQAFLNVYEQIKKDNIREEKYIFSYMIRACRHEYFRLSKEQHRFNNPVEDHQDHLVDPAEQFQNLMDKDRQAILEACLNELREKSRTFIEYFIDKPDATTKEASAHFDISGANVRTKKSRILSRLHHCFKRKWRQ</sequence>
<dbReference type="InterPro" id="IPR013325">
    <property type="entry name" value="RNA_pol_sigma_r2"/>
</dbReference>